<dbReference type="SUPFAM" id="SSF58014">
    <property type="entry name" value="Coiled-coil domain of nucleotide exchange factor GrpE"/>
    <property type="match status" value="1"/>
</dbReference>
<keyword evidence="6" id="KW-0175">Coiled coil</keyword>
<dbReference type="HAMAP" id="MF_01151">
    <property type="entry name" value="GrpE"/>
    <property type="match status" value="1"/>
</dbReference>
<dbReference type="InterPro" id="IPR000740">
    <property type="entry name" value="GrpE"/>
</dbReference>
<dbReference type="GO" id="GO:0005737">
    <property type="term" value="C:cytoplasm"/>
    <property type="evidence" value="ECO:0007669"/>
    <property type="project" value="UniProtKB-SubCell"/>
</dbReference>
<organism evidence="8 9">
    <name type="scientific">Marinicauda pacifica</name>
    <dbReference type="NCBI Taxonomy" id="1133559"/>
    <lineage>
        <taxon>Bacteria</taxon>
        <taxon>Pseudomonadati</taxon>
        <taxon>Pseudomonadota</taxon>
        <taxon>Alphaproteobacteria</taxon>
        <taxon>Maricaulales</taxon>
        <taxon>Maricaulaceae</taxon>
        <taxon>Marinicauda</taxon>
    </lineage>
</organism>
<evidence type="ECO:0000256" key="5">
    <source>
        <dbReference type="RuleBase" id="RU004478"/>
    </source>
</evidence>
<evidence type="ECO:0000313" key="9">
    <source>
        <dbReference type="Proteomes" id="UP000305451"/>
    </source>
</evidence>
<dbReference type="EMBL" id="SRXV01000003">
    <property type="protein sequence ID" value="TGY92458.1"/>
    <property type="molecule type" value="Genomic_DNA"/>
</dbReference>
<dbReference type="PANTHER" id="PTHR21237">
    <property type="entry name" value="GRPE PROTEIN"/>
    <property type="match status" value="1"/>
</dbReference>
<dbReference type="SUPFAM" id="SSF51064">
    <property type="entry name" value="Head domain of nucleotide exchange factor GrpE"/>
    <property type="match status" value="1"/>
</dbReference>
<keyword evidence="9" id="KW-1185">Reference proteome</keyword>
<evidence type="ECO:0000256" key="2">
    <source>
        <dbReference type="ARBA" id="ARBA00023016"/>
    </source>
</evidence>
<gene>
    <name evidence="4 8" type="primary">grpE</name>
    <name evidence="8" type="ORF">E5162_12530</name>
</gene>
<evidence type="ECO:0000256" key="3">
    <source>
        <dbReference type="ARBA" id="ARBA00023186"/>
    </source>
</evidence>
<feature type="coiled-coil region" evidence="6">
    <location>
        <begin position="41"/>
        <end position="79"/>
    </location>
</feature>
<feature type="region of interest" description="Disordered" evidence="7">
    <location>
        <begin position="194"/>
        <end position="219"/>
    </location>
</feature>
<dbReference type="RefSeq" id="WP_135945593.1">
    <property type="nucleotide sequence ID" value="NZ_BMEI01000003.1"/>
</dbReference>
<evidence type="ECO:0000256" key="7">
    <source>
        <dbReference type="SAM" id="MobiDB-lite"/>
    </source>
</evidence>
<comment type="subcellular location">
    <subcellularLocation>
        <location evidence="4">Cytoplasm</location>
    </subcellularLocation>
</comment>
<dbReference type="Proteomes" id="UP000305451">
    <property type="component" value="Unassembled WGS sequence"/>
</dbReference>
<dbReference type="GO" id="GO:0006457">
    <property type="term" value="P:protein folding"/>
    <property type="evidence" value="ECO:0007669"/>
    <property type="project" value="InterPro"/>
</dbReference>
<comment type="function">
    <text evidence="4">Participates actively in the response to hyperosmotic and heat shock by preventing the aggregation of stress-denatured proteins, in association with DnaK and GrpE. It is the nucleotide exchange factor for DnaK and may function as a thermosensor. Unfolded proteins bind initially to DnaJ; upon interaction with the DnaJ-bound protein, DnaK hydrolyzes its bound ATP, resulting in the formation of a stable complex. GrpE releases ADP from DnaK; ATP binding to DnaK triggers the release of the substrate protein, thus completing the reaction cycle. Several rounds of ATP-dependent interactions between DnaJ, DnaK and GrpE are required for fully efficient folding.</text>
</comment>
<reference evidence="8 9" key="1">
    <citation type="journal article" date="2013" name="Int. J. Syst. Evol. Microbiol.">
        <title>Marinicauda pacifica gen. nov., sp. nov., a prosthecate alphaproteobacterium of the family Hyphomonadaceae isolated from deep seawater.</title>
        <authorList>
            <person name="Zhang X.Y."/>
            <person name="Li G.W."/>
            <person name="Wang C.S."/>
            <person name="Zhang Y.J."/>
            <person name="Xu X.W."/>
            <person name="Li H."/>
            <person name="Liu A."/>
            <person name="Liu C."/>
            <person name="Xie B.B."/>
            <person name="Qin Q.L."/>
            <person name="Xu Z."/>
            <person name="Chen X.L."/>
            <person name="Zhou B.C."/>
            <person name="Zhang Y.Z."/>
        </authorList>
    </citation>
    <scope>NUCLEOTIDE SEQUENCE [LARGE SCALE GENOMIC DNA]</scope>
    <source>
        <strain evidence="8 9">P-1 km-3</strain>
    </source>
</reference>
<dbReference type="InterPro" id="IPR013805">
    <property type="entry name" value="GrpE_CC"/>
</dbReference>
<dbReference type="OrthoDB" id="9789811at2"/>
<dbReference type="GO" id="GO:0051082">
    <property type="term" value="F:unfolded protein binding"/>
    <property type="evidence" value="ECO:0007669"/>
    <property type="project" value="TreeGrafter"/>
</dbReference>
<dbReference type="Gene3D" id="2.30.22.10">
    <property type="entry name" value="Head domain of nucleotide exchange factor GrpE"/>
    <property type="match status" value="1"/>
</dbReference>
<feature type="region of interest" description="Disordered" evidence="7">
    <location>
        <begin position="1"/>
        <end position="41"/>
    </location>
</feature>
<dbReference type="PRINTS" id="PR00773">
    <property type="entry name" value="GRPEPROTEIN"/>
</dbReference>
<name>A0A4S2HA36_9PROT</name>
<dbReference type="Pfam" id="PF01025">
    <property type="entry name" value="GrpE"/>
    <property type="match status" value="1"/>
</dbReference>
<keyword evidence="4" id="KW-0963">Cytoplasm</keyword>
<keyword evidence="2 4" id="KW-0346">Stress response</keyword>
<dbReference type="GO" id="GO:0042803">
    <property type="term" value="F:protein homodimerization activity"/>
    <property type="evidence" value="ECO:0007669"/>
    <property type="project" value="InterPro"/>
</dbReference>
<feature type="compositionally biased region" description="Basic and acidic residues" evidence="7">
    <location>
        <begin position="1"/>
        <end position="10"/>
    </location>
</feature>
<proteinExistence type="inferred from homology"/>
<comment type="subunit">
    <text evidence="4">Homodimer.</text>
</comment>
<dbReference type="InterPro" id="IPR009012">
    <property type="entry name" value="GrpE_head"/>
</dbReference>
<dbReference type="Gene3D" id="3.90.20.20">
    <property type="match status" value="1"/>
</dbReference>
<sequence length="219" mass="23393">MSEESKKPEPEAEDLSDDALEAEAAEAVEETETDSPAGKSVEQLEAELDDLRNRLLRAAADAENTRKRAQRDVKDTRDYAITGFARDMLDVADNLSRAVAAMPDDARADAPDSVKTLIEGVEMTERRLLSTLERHGVKRIDPEPGDSLDPNRHQAAAQIPADQPKGKIAHVMQPGYIIGERTLRAAMVVVSAGPAEGGASSQADGDKPEAPDGGVDVSA</sequence>
<dbReference type="CDD" id="cd00446">
    <property type="entry name" value="GrpE"/>
    <property type="match status" value="1"/>
</dbReference>
<evidence type="ECO:0000256" key="6">
    <source>
        <dbReference type="SAM" id="Coils"/>
    </source>
</evidence>
<feature type="compositionally biased region" description="Acidic residues" evidence="7">
    <location>
        <begin position="11"/>
        <end position="33"/>
    </location>
</feature>
<keyword evidence="3 4" id="KW-0143">Chaperone</keyword>
<dbReference type="AlphaFoldDB" id="A0A4S2HA36"/>
<comment type="caution">
    <text evidence="8">The sequence shown here is derived from an EMBL/GenBank/DDBJ whole genome shotgun (WGS) entry which is preliminary data.</text>
</comment>
<evidence type="ECO:0000256" key="1">
    <source>
        <dbReference type="ARBA" id="ARBA00009054"/>
    </source>
</evidence>
<accession>A0A4S2HA36</accession>
<evidence type="ECO:0000313" key="8">
    <source>
        <dbReference type="EMBL" id="TGY92458.1"/>
    </source>
</evidence>
<protein>
    <recommendedName>
        <fullName evidence="4">Protein GrpE</fullName>
    </recommendedName>
    <alternativeName>
        <fullName evidence="4">HSP-70 cofactor</fullName>
    </alternativeName>
</protein>
<comment type="similarity">
    <text evidence="1 4 5">Belongs to the GrpE family.</text>
</comment>
<dbReference type="PANTHER" id="PTHR21237:SF23">
    <property type="entry name" value="GRPE PROTEIN HOMOLOG, MITOCHONDRIAL"/>
    <property type="match status" value="1"/>
</dbReference>
<evidence type="ECO:0000256" key="4">
    <source>
        <dbReference type="HAMAP-Rule" id="MF_01151"/>
    </source>
</evidence>
<dbReference type="GO" id="GO:0051087">
    <property type="term" value="F:protein-folding chaperone binding"/>
    <property type="evidence" value="ECO:0007669"/>
    <property type="project" value="InterPro"/>
</dbReference>
<dbReference type="NCBIfam" id="NF010739">
    <property type="entry name" value="PRK14141.1"/>
    <property type="match status" value="1"/>
</dbReference>
<dbReference type="GO" id="GO:0000774">
    <property type="term" value="F:adenyl-nucleotide exchange factor activity"/>
    <property type="evidence" value="ECO:0007669"/>
    <property type="project" value="InterPro"/>
</dbReference>